<proteinExistence type="predicted"/>
<dbReference type="Pfam" id="PF11575">
    <property type="entry name" value="FhuF_C"/>
    <property type="match status" value="1"/>
</dbReference>
<feature type="region of interest" description="Disordered" evidence="1">
    <location>
        <begin position="1"/>
        <end position="21"/>
    </location>
</feature>
<feature type="domain" description="Ferric siderophore reductase C-terminal" evidence="2">
    <location>
        <begin position="245"/>
        <end position="265"/>
    </location>
</feature>
<sequence>MDRETTGGQGNVTASRAAPDADAERVRTVLAEADAVDGFFAISTRVEESADPSWRPLAELLAVPDEGPDPVGERLDQVAAGLGADRRVAASLLAQSLASRSVSVLLATAAAGVLPDLSPATVLHARPWPGGPVPLWVDPERLTGVELGPPDDPAAAALLARALAEEHVAPLVAGIRARASVSARVLWGNAAGALGGAVRVLGGARPDRHAAALALARGVLAQEPFAGLGGFVADPGHPSGLGFRRTTCCLYYRVPGGGMCGDCVLQGREQVG</sequence>
<dbReference type="RefSeq" id="WP_274199511.1">
    <property type="nucleotide sequence ID" value="NZ_JAQZAO010000002.1"/>
</dbReference>
<keyword evidence="4" id="KW-1185">Reference proteome</keyword>
<dbReference type="EMBL" id="JAQZAO010000002">
    <property type="protein sequence ID" value="MDD7964988.1"/>
    <property type="molecule type" value="Genomic_DNA"/>
</dbReference>
<gene>
    <name evidence="3" type="ORF">PGB27_06445</name>
</gene>
<reference evidence="3 4" key="1">
    <citation type="submission" date="2023-02" db="EMBL/GenBank/DDBJ databases">
        <title>Genome sequencing required for Actinomycetospora new species description.</title>
        <authorList>
            <person name="Saimee Y."/>
            <person name="Duangmal K."/>
        </authorList>
    </citation>
    <scope>NUCLEOTIDE SEQUENCE [LARGE SCALE GENOMIC DNA]</scope>
    <source>
        <strain evidence="3 4">DW7H6</strain>
    </source>
</reference>
<evidence type="ECO:0000256" key="1">
    <source>
        <dbReference type="SAM" id="MobiDB-lite"/>
    </source>
</evidence>
<protein>
    <submittedName>
        <fullName evidence="3">(2Fe-2S)-binding protein</fullName>
    </submittedName>
</protein>
<evidence type="ECO:0000313" key="4">
    <source>
        <dbReference type="Proteomes" id="UP001300763"/>
    </source>
</evidence>
<name>A0ABT5SQ68_9PSEU</name>
<organism evidence="3 4">
    <name type="scientific">Actinomycetospora lemnae</name>
    <dbReference type="NCBI Taxonomy" id="3019891"/>
    <lineage>
        <taxon>Bacteria</taxon>
        <taxon>Bacillati</taxon>
        <taxon>Actinomycetota</taxon>
        <taxon>Actinomycetes</taxon>
        <taxon>Pseudonocardiales</taxon>
        <taxon>Pseudonocardiaceae</taxon>
        <taxon>Actinomycetospora</taxon>
    </lineage>
</organism>
<comment type="caution">
    <text evidence="3">The sequence shown here is derived from an EMBL/GenBank/DDBJ whole genome shotgun (WGS) entry which is preliminary data.</text>
</comment>
<dbReference type="InterPro" id="IPR024726">
    <property type="entry name" value="FhuF_C"/>
</dbReference>
<evidence type="ECO:0000259" key="2">
    <source>
        <dbReference type="Pfam" id="PF11575"/>
    </source>
</evidence>
<dbReference type="Proteomes" id="UP001300763">
    <property type="component" value="Unassembled WGS sequence"/>
</dbReference>
<accession>A0ABT5SQ68</accession>
<evidence type="ECO:0000313" key="3">
    <source>
        <dbReference type="EMBL" id="MDD7964988.1"/>
    </source>
</evidence>